<dbReference type="Proteomes" id="UP001148662">
    <property type="component" value="Unassembled WGS sequence"/>
</dbReference>
<evidence type="ECO:0000313" key="1">
    <source>
        <dbReference type="EMBL" id="KAJ3556802.1"/>
    </source>
</evidence>
<proteinExistence type="predicted"/>
<protein>
    <submittedName>
        <fullName evidence="1">Uncharacterized protein</fullName>
    </submittedName>
</protein>
<organism evidence="1 2">
    <name type="scientific">Phlebia brevispora</name>
    <dbReference type="NCBI Taxonomy" id="194682"/>
    <lineage>
        <taxon>Eukaryota</taxon>
        <taxon>Fungi</taxon>
        <taxon>Dikarya</taxon>
        <taxon>Basidiomycota</taxon>
        <taxon>Agaricomycotina</taxon>
        <taxon>Agaricomycetes</taxon>
        <taxon>Polyporales</taxon>
        <taxon>Meruliaceae</taxon>
        <taxon>Phlebia</taxon>
    </lineage>
</organism>
<gene>
    <name evidence="1" type="ORF">NM688_g1818</name>
</gene>
<name>A0ACC1TB12_9APHY</name>
<comment type="caution">
    <text evidence="1">The sequence shown here is derived from an EMBL/GenBank/DDBJ whole genome shotgun (WGS) entry which is preliminary data.</text>
</comment>
<accession>A0ACC1TB12</accession>
<dbReference type="EMBL" id="JANHOG010000210">
    <property type="protein sequence ID" value="KAJ3556802.1"/>
    <property type="molecule type" value="Genomic_DNA"/>
</dbReference>
<reference evidence="1" key="1">
    <citation type="submission" date="2022-07" db="EMBL/GenBank/DDBJ databases">
        <title>Genome Sequence of Phlebia brevispora.</title>
        <authorList>
            <person name="Buettner E."/>
        </authorList>
    </citation>
    <scope>NUCLEOTIDE SEQUENCE</scope>
    <source>
        <strain evidence="1">MPL23</strain>
    </source>
</reference>
<evidence type="ECO:0000313" key="2">
    <source>
        <dbReference type="Proteomes" id="UP001148662"/>
    </source>
</evidence>
<keyword evidence="2" id="KW-1185">Reference proteome</keyword>
<sequence length="1404" mass="154222">MSRHSKEEEFTSAAPGVIPYDAFAADLSLSWGFLAKVLRDSDQSQVLGCKEDIDTLLVFAGLFSAVMTAFIIEVYKNLLPDPTTAVTSALATISSQMSSFIVTGRFANSTFTAISDTSTASNTRNPSPTMIRINSLWFASLICSLVAASLGMLVKQWLREYLDGQQISPQARARIRHFRYEGLTRWRVFEIAAILPLLLQIALGLFFLGLCFFTLSLNDTLAWTNIPLIIAWFTLFIFAVFAPITSAHCPYKIPLLEALLKSLRKAVRHYIIGARMTPGRPRDGSRGTRKHFLLEEEDVLTSESFDLKIILAVDSILSDDELLATVIRKALSYIHGAGADVLDFVASAAQRRSQATIWDIGSSRDDDIRYMSRLTARCRDALVEILADTLWPEMKKSEATAVATYLMYDAESFRKVVEAQDRALSAQEFTLLLSIAQEKLQGRGGEMMLHFTQYALRWLSKWPQAEDGSAQTVEGGALDSILKSSYAHPRAPRNTLPHLIGRALISALDPILKDTANTPDVTLDPTLVAKHWMKGILTYLIDTCDPTSDHHCIPALDDISDFIVRALMHAPWSTSMVLQTLIQRSHFDWHARYWMFGLLLKQKLFEKNGLSAALINIHKAIVQNELGLPPLGFCVIMCNMASYFFTSDDLQAYHTDWQAVFSALAEIVVPGSTVADKSSAAHCLQRIEIFDGTDKTAVRANTSESPSIVPDALVSTLAKMVTADSAKVEVLGRVRALPDYADVRRLPTSTSIAYSDEHSPIIYVSSATDDRDHVQQPSREEESFIPPRPASDDSDGVDLLAPTSPTFEDPPRASSSHVDMQVGPARPHSPEDTPSLPQKTTSPWSDVPPTPYLNVLPPLSASDNPSRASSPGPEPYPDLRTVSRSSSLLDGGTIRFNPLLDGESDSENPLVADLSKSTGVITFVATRGFGFVAQLTANVYLQLATLPPVKRMTITCDECPSWLMVLAPNKDISSRNSYDVPDGAEFLSVDGEVTVGDVLNVIRQTLQRQITQIEWERVPESRLLAVKQAFNDRCSRSGPLRGVEQSQGIKRVDLLERKYMFRGLVRTGGASGDFEHVKLRLEYPAFPAGATHEYYPTASRGGSSERPPSLIPAIPVIPPAVPPAIPFAISPATGGPPRPIVGNIPGFIPQKLNGHASYSVFMTPQIPAVPLSGVSGHRQRTRRSNGHAAGPPPPHHEIQSTRQTWTPYHNLPISVWLSSLDADPKRWQDMPYVRFARSLRRGGISDLGHLLDLDRDIAIAKLRALCWPNMSADVAEQLLHYAYTDGYGRRSSHAIGTRGVPIGHFQADAPALQRSGVAYSGLYADTSTVNNTRGSPPADATGETPAQTVRFPSSRQQPIVETPTSSSRSVGRDAYAELDVLMNSMQRSTNTLGILFPHRRARSA</sequence>